<dbReference type="Gene3D" id="3.30.40.10">
    <property type="entry name" value="Zinc/RING finger domain, C3HC4 (zinc finger)"/>
    <property type="match status" value="1"/>
</dbReference>
<dbReference type="CDD" id="cd00124">
    <property type="entry name" value="MYSc"/>
    <property type="match status" value="1"/>
</dbReference>
<feature type="repeat" description="ANK" evidence="9">
    <location>
        <begin position="1889"/>
        <end position="1921"/>
    </location>
</feature>
<feature type="compositionally biased region" description="Polar residues" evidence="13">
    <location>
        <begin position="102"/>
        <end position="155"/>
    </location>
</feature>
<dbReference type="InterPro" id="IPR002110">
    <property type="entry name" value="Ankyrin_rpt"/>
</dbReference>
<protein>
    <submittedName>
        <fullName evidence="16">Myosin family protein</fullName>
    </submittedName>
</protein>
<dbReference type="SUPFAM" id="SSF48403">
    <property type="entry name" value="Ankyrin repeat"/>
    <property type="match status" value="1"/>
</dbReference>
<dbReference type="SMART" id="SM00015">
    <property type="entry name" value="IQ"/>
    <property type="match status" value="3"/>
</dbReference>
<dbReference type="InterPro" id="IPR027417">
    <property type="entry name" value="P-loop_NTPase"/>
</dbReference>
<comment type="similarity">
    <text evidence="11">Belongs to the TRAFAC class myosin-kinesin ATPase superfamily. Myosin family.</text>
</comment>
<dbReference type="GO" id="GO:0016459">
    <property type="term" value="C:myosin complex"/>
    <property type="evidence" value="ECO:0007669"/>
    <property type="project" value="UniProtKB-KW"/>
</dbReference>
<feature type="compositionally biased region" description="Polar residues" evidence="13">
    <location>
        <begin position="594"/>
        <end position="604"/>
    </location>
</feature>
<dbReference type="GO" id="GO:0051015">
    <property type="term" value="F:actin filament binding"/>
    <property type="evidence" value="ECO:0007669"/>
    <property type="project" value="TreeGrafter"/>
</dbReference>
<dbReference type="InterPro" id="IPR001609">
    <property type="entry name" value="Myosin_head_motor_dom-like"/>
</dbReference>
<sequence length="2220" mass="243984">MADSAMRQKRLQRNRARANSQRVIAAPVSQQKKPELSSPGSMPAVDAGVRSSSRASSAVRNNEKTTQKASHLSSSYNSSSGKVRHTNSTIPSSLPGEPGAEVSNSSAEQKYFNKHNQISSSRPSGGRATTTQSRNDSDSWFQYTNGTNMRSSVTPKVSKKITTKIDNPQKRQQQQKPVSNNTNTASDFDSAWASFSDSPFDNSFSSGDPFATGGAVEWPTDDDDGIDVKKLNTTNKMRGKNRAEVKSINVAAPATTKPKKNGITAARTTTSQNITRPTKETKVKNDDEVEFWGVESDEVTNLTNLNNDWGEKQSDKEADIAALVKYRSGGKGEKATTGSSSRKVTNSVNSAVTQKQVSSSKATTATSSQALGNTAKLKSFFMENNQQQVSPIKTAAVTRSHAQRVSSENRNGGSSVTSQIKQQQQQQQQQPPPSKLTATSRSQTPTSAIAGPNNESPAKPTNLETNRFKSMPRVNSNSYKTQTSPSSTVHSTSSPSLPPSSASSSPEMSNKKSLTGNSLAAYTKFGSRSLPQQQQKEKESSAAAPPPSLSPITPPMKKKLVTASYLVTPERKNDPPIDNGFRSNLQQKERAITPSPSHIDTEQPSPGIVHNKFGPSVSRKANSPTTMEVSNRSTSSKMAKPDAKKQVSNSTPQRIPQRKSSPRVSSTFRKQTLPPKPYLKPSSPSKSNSSIVIKNGGTPVWVNTSIFNEGKNIEAGVSWNWVRAYLSAAADDTMEVTVDEPTSKEYNGKSYTISKCYNDGERILMGNTWWSAPSSVDEGHSMPPEDLVELTHLHEPAIVCALEARYQEDIIYTNTGSILLAVNPFKKIDDLYTREMMERYWNHENDGNAEATPPPHAFAVAELAFSSMMNSLEERDADALSGPPCNQSILVSGESGAGKTVNTKIVMRYLTLLSQRHMRKAVSPSKTDNECLSVETQVLQSNPILESFGNARTIRNDNSSRFGKFIEMSFQAQSDDPNCSRGTLLGASIDFYLLEKVRLVSVNPGERNYHVFYEITCPRGMSINEKKRYKLTSNFGRGDIPLTAKDFNMTSISGTFDRRDGVVDMDTYGELRMAMDSVGFADVEQESIFRVTAALLHASNLRFESRDSDECFLFDGDGTLDAVADLLGVSVESLQTALTSSVIEARGEVLVKRLSPTQATKALEALTKATYGALFEYIVKRINQSIEVHGDADDFELNEATIGVLDIFGFESFQTNSFEQLCINYCNEALQQQFAKFVFKAEQAEYEEEGIGWSNIVFPDNQDRLDLIEAKRVGIFSVLDEQCRLPMRTDQTFAKAVHDSCENNEFYVASQMQQSKGSFAIVHYAGEVEYDSSGFIVKNKDDLPKGTFELLSSSSVDLLSDLACILESSDDASATPIVHNLRAPVKRSSSALARATVSGQFSSQLRVLRSRIEKTEPHYIRCLKPNDRLVADSFDHSLISHQLNCAGVLPAMKIARAGFAMRYHHAAFHQRFSPIVYKHATSLSYRRLKQADRSKKLVGLLEPTLEAEMKNRLGTVDAIDHVVSWGVQIGKTKVFLRAAAFDALEELRYSALNKAATIIQANARAFLERNRLLLQLGSILTLQCAARKLIASVFVRKLRFHQNATAIQTQWRAYSAWFSYQNTVFVTVWCQRFWRGKIVRRDFVAAMQQMKSERAAVVEKKQAKSASKRACVQQNGNGNPNPNDKIQLLAEEVAKKDRELEMLRQEVDTLRDKSVTNQTMPTHISISQTSRSSALGVPFLPSDTSTIFRDTPNMPSSNLLDSEVEGLPGHDNYSSFNLSTESSFMDSSSSLPFHRAVKSNNHKLLLEGIKDASSDIETSINAVDSKGRTPLHVAVQNSNLEMAKLLLSNHAIVNTQDFAGNTALHYADSPDMGLLLLDKGSSPNIPNGKGLCSLHLAVQRRDFASVKLLLSHGADVNNADDECWYTPLHLISHPESSTVGKKEMSLRGPIAELLCEAKSPSAPDLNYQDRDGNTPLHHAASLAEEDAGLLISVFIEYGSCPKIANNRGQTPVHLFCHNNAARNFIFYHEALHLMLAKGASPNHQSLSGCTALHLALYHQDIEAAAMLVRYGAQLNTPWKKPLKWNAFWTNMGPDDVVLPLDMVEDVAMLHRVLTEVSTPQITAPRRQRCMHCKLKFGVFNRHKHCANCGRSVCGRCAKGSLKTAQIPSLRNTEDESSNAVCTLCEHIIFSQANHVPTALVGADAGEGSVIASTVISAISF</sequence>
<dbReference type="Gene3D" id="1.20.5.190">
    <property type="match status" value="1"/>
</dbReference>
<name>A0AAD8XXS6_9STRA</name>
<dbReference type="SMART" id="SM00248">
    <property type="entry name" value="ANK"/>
    <property type="match status" value="7"/>
</dbReference>
<keyword evidence="6 11" id="KW-0518">Myosin</keyword>
<dbReference type="InterPro" id="IPR000048">
    <property type="entry name" value="IQ_motif_EF-hand-BS"/>
</dbReference>
<feature type="compositionally biased region" description="Polar residues" evidence="13">
    <location>
        <begin position="619"/>
        <end position="637"/>
    </location>
</feature>
<feature type="compositionally biased region" description="Pro residues" evidence="13">
    <location>
        <begin position="544"/>
        <end position="554"/>
    </location>
</feature>
<dbReference type="Gene3D" id="3.40.850.10">
    <property type="entry name" value="Kinesin motor domain"/>
    <property type="match status" value="1"/>
</dbReference>
<comment type="caution">
    <text evidence="16">The sequence shown here is derived from an EMBL/GenBank/DDBJ whole genome shotgun (WGS) entry which is preliminary data.</text>
</comment>
<evidence type="ECO:0000256" key="2">
    <source>
        <dbReference type="ARBA" id="ARBA00022741"/>
    </source>
</evidence>
<feature type="compositionally biased region" description="Basic residues" evidence="13">
    <location>
        <begin position="7"/>
        <end position="16"/>
    </location>
</feature>
<dbReference type="SMART" id="SM00242">
    <property type="entry name" value="MYSc"/>
    <property type="match status" value="1"/>
</dbReference>
<evidence type="ECO:0000256" key="4">
    <source>
        <dbReference type="ARBA" id="ARBA00022833"/>
    </source>
</evidence>
<feature type="coiled-coil region" evidence="12">
    <location>
        <begin position="1686"/>
        <end position="1713"/>
    </location>
</feature>
<evidence type="ECO:0000256" key="8">
    <source>
        <dbReference type="ARBA" id="ARBA00023203"/>
    </source>
</evidence>
<dbReference type="GO" id="GO:0005524">
    <property type="term" value="F:ATP binding"/>
    <property type="evidence" value="ECO:0007669"/>
    <property type="project" value="UniProtKB-UniRule"/>
</dbReference>
<keyword evidence="5 11" id="KW-0067">ATP-binding</keyword>
<keyword evidence="12" id="KW-0175">Coiled coil</keyword>
<dbReference type="InterPro" id="IPR017455">
    <property type="entry name" value="Znf_FYVE-rel"/>
</dbReference>
<dbReference type="PROSITE" id="PS50088">
    <property type="entry name" value="ANK_REPEAT"/>
    <property type="match status" value="4"/>
</dbReference>
<feature type="region of interest" description="Disordered" evidence="13">
    <location>
        <begin position="1"/>
        <end position="185"/>
    </location>
</feature>
<dbReference type="PROSITE" id="PS50178">
    <property type="entry name" value="ZF_FYVE"/>
    <property type="match status" value="1"/>
</dbReference>
<dbReference type="SMART" id="SM00064">
    <property type="entry name" value="FYVE"/>
    <property type="match status" value="1"/>
</dbReference>
<evidence type="ECO:0000256" key="3">
    <source>
        <dbReference type="ARBA" id="ARBA00022771"/>
    </source>
</evidence>
<feature type="compositionally biased region" description="Low complexity" evidence="13">
    <location>
        <begin position="44"/>
        <end position="60"/>
    </location>
</feature>
<dbReference type="Gene3D" id="1.25.40.20">
    <property type="entry name" value="Ankyrin repeat-containing domain"/>
    <property type="match status" value="2"/>
</dbReference>
<keyword evidence="7 11" id="KW-0505">Motor protein</keyword>
<dbReference type="GO" id="GO:0016020">
    <property type="term" value="C:membrane"/>
    <property type="evidence" value="ECO:0007669"/>
    <property type="project" value="TreeGrafter"/>
</dbReference>
<organism evidence="16 17">
    <name type="scientific">Skeletonema marinoi</name>
    <dbReference type="NCBI Taxonomy" id="267567"/>
    <lineage>
        <taxon>Eukaryota</taxon>
        <taxon>Sar</taxon>
        <taxon>Stramenopiles</taxon>
        <taxon>Ochrophyta</taxon>
        <taxon>Bacillariophyta</taxon>
        <taxon>Coscinodiscophyceae</taxon>
        <taxon>Thalassiosirophycidae</taxon>
        <taxon>Thalassiosirales</taxon>
        <taxon>Skeletonemataceae</taxon>
        <taxon>Skeletonema</taxon>
        <taxon>Skeletonema marinoi-dohrnii complex</taxon>
    </lineage>
</organism>
<dbReference type="GO" id="GO:0008270">
    <property type="term" value="F:zinc ion binding"/>
    <property type="evidence" value="ECO:0007669"/>
    <property type="project" value="UniProtKB-KW"/>
</dbReference>
<feature type="compositionally biased region" description="Polar residues" evidence="13">
    <location>
        <begin position="164"/>
        <end position="184"/>
    </location>
</feature>
<dbReference type="PANTHER" id="PTHR13140">
    <property type="entry name" value="MYOSIN"/>
    <property type="match status" value="1"/>
</dbReference>
<dbReference type="Gene3D" id="1.20.58.530">
    <property type="match status" value="1"/>
</dbReference>
<feature type="compositionally biased region" description="Low complexity" evidence="13">
    <location>
        <begin position="358"/>
        <end position="367"/>
    </location>
</feature>
<dbReference type="InterPro" id="IPR011011">
    <property type="entry name" value="Znf_FYVE_PHD"/>
</dbReference>
<dbReference type="PANTHER" id="PTHR13140:SF845">
    <property type="entry name" value="MYOSIN-LIKE PROTEIN"/>
    <property type="match status" value="1"/>
</dbReference>
<evidence type="ECO:0000256" key="1">
    <source>
        <dbReference type="ARBA" id="ARBA00022723"/>
    </source>
</evidence>
<dbReference type="PRINTS" id="PR01415">
    <property type="entry name" value="ANKYRIN"/>
</dbReference>
<feature type="region of interest" description="Actin-binding" evidence="11">
    <location>
        <begin position="1405"/>
        <end position="1427"/>
    </location>
</feature>
<feature type="domain" description="FYVE-type" evidence="14">
    <location>
        <begin position="2123"/>
        <end position="2184"/>
    </location>
</feature>
<dbReference type="Gene3D" id="1.20.120.720">
    <property type="entry name" value="Myosin VI head, motor domain, U50 subdomain"/>
    <property type="match status" value="1"/>
</dbReference>
<feature type="region of interest" description="Disordered" evidence="13">
    <location>
        <begin position="592"/>
        <end position="694"/>
    </location>
</feature>
<evidence type="ECO:0000256" key="6">
    <source>
        <dbReference type="ARBA" id="ARBA00023123"/>
    </source>
</evidence>
<dbReference type="PRINTS" id="PR00193">
    <property type="entry name" value="MYOSINHEAVY"/>
</dbReference>
<dbReference type="InterPro" id="IPR013083">
    <property type="entry name" value="Znf_RING/FYVE/PHD"/>
</dbReference>
<keyword evidence="4" id="KW-0862">Zinc</keyword>
<evidence type="ECO:0000313" key="17">
    <source>
        <dbReference type="Proteomes" id="UP001224775"/>
    </source>
</evidence>
<evidence type="ECO:0000256" key="13">
    <source>
        <dbReference type="SAM" id="MobiDB-lite"/>
    </source>
</evidence>
<evidence type="ECO:0000259" key="14">
    <source>
        <dbReference type="PROSITE" id="PS50178"/>
    </source>
</evidence>
<feature type="repeat" description="ANK" evidence="9">
    <location>
        <begin position="2047"/>
        <end position="2079"/>
    </location>
</feature>
<evidence type="ECO:0000256" key="10">
    <source>
        <dbReference type="PROSITE-ProRule" id="PRU00091"/>
    </source>
</evidence>
<dbReference type="Pfam" id="PF00063">
    <property type="entry name" value="Myosin_head"/>
    <property type="match status" value="1"/>
</dbReference>
<dbReference type="InterPro" id="IPR036770">
    <property type="entry name" value="Ankyrin_rpt-contain_sf"/>
</dbReference>
<proteinExistence type="inferred from homology"/>
<feature type="compositionally biased region" description="Polar residues" evidence="13">
    <location>
        <begin position="403"/>
        <end position="421"/>
    </location>
</feature>
<evidence type="ECO:0000256" key="5">
    <source>
        <dbReference type="ARBA" id="ARBA00022840"/>
    </source>
</evidence>
<keyword evidence="3 10" id="KW-0863">Zinc-finger</keyword>
<dbReference type="Pfam" id="PF01363">
    <property type="entry name" value="FYVE"/>
    <property type="match status" value="1"/>
</dbReference>
<feature type="compositionally biased region" description="Low complexity" evidence="13">
    <location>
        <begin position="70"/>
        <end position="80"/>
    </location>
</feature>
<keyword evidence="17" id="KW-1185">Reference proteome</keyword>
<keyword evidence="8 11" id="KW-0009">Actin-binding</keyword>
<dbReference type="SUPFAM" id="SSF57903">
    <property type="entry name" value="FYVE/PHD zinc finger"/>
    <property type="match status" value="1"/>
</dbReference>
<dbReference type="SUPFAM" id="SSF52540">
    <property type="entry name" value="P-loop containing nucleoside triphosphate hydrolases"/>
    <property type="match status" value="1"/>
</dbReference>
<evidence type="ECO:0000313" key="16">
    <source>
        <dbReference type="EMBL" id="KAK1735400.1"/>
    </source>
</evidence>
<dbReference type="CDD" id="cd00065">
    <property type="entry name" value="FYVE_like_SF"/>
    <property type="match status" value="1"/>
</dbReference>
<dbReference type="Pfam" id="PF00612">
    <property type="entry name" value="IQ"/>
    <property type="match status" value="1"/>
</dbReference>
<feature type="repeat" description="ANK" evidence="9">
    <location>
        <begin position="1971"/>
        <end position="2006"/>
    </location>
</feature>
<dbReference type="InterPro" id="IPR000306">
    <property type="entry name" value="Znf_FYVE"/>
</dbReference>
<feature type="region of interest" description="Disordered" evidence="13">
    <location>
        <begin position="328"/>
        <end position="367"/>
    </location>
</feature>
<evidence type="ECO:0000256" key="11">
    <source>
        <dbReference type="PROSITE-ProRule" id="PRU00782"/>
    </source>
</evidence>
<evidence type="ECO:0000256" key="12">
    <source>
        <dbReference type="SAM" id="Coils"/>
    </source>
</evidence>
<dbReference type="GO" id="GO:0000146">
    <property type="term" value="F:microfilament motor activity"/>
    <property type="evidence" value="ECO:0007669"/>
    <property type="project" value="TreeGrafter"/>
</dbReference>
<reference evidence="16" key="1">
    <citation type="submission" date="2023-06" db="EMBL/GenBank/DDBJ databases">
        <title>Survivors Of The Sea: Transcriptome response of Skeletonema marinoi to long-term dormancy.</title>
        <authorList>
            <person name="Pinder M.I.M."/>
            <person name="Kourtchenko O."/>
            <person name="Robertson E.K."/>
            <person name="Larsson T."/>
            <person name="Maumus F."/>
            <person name="Osuna-Cruz C.M."/>
            <person name="Vancaester E."/>
            <person name="Stenow R."/>
            <person name="Vandepoele K."/>
            <person name="Ploug H."/>
            <person name="Bruchert V."/>
            <person name="Godhe A."/>
            <person name="Topel M."/>
        </authorList>
    </citation>
    <scope>NUCLEOTIDE SEQUENCE</scope>
    <source>
        <strain evidence="16">R05AC</strain>
    </source>
</reference>
<dbReference type="EMBL" id="JATAAI010000034">
    <property type="protein sequence ID" value="KAK1735400.1"/>
    <property type="molecule type" value="Genomic_DNA"/>
</dbReference>
<dbReference type="Proteomes" id="UP001224775">
    <property type="component" value="Unassembled WGS sequence"/>
</dbReference>
<evidence type="ECO:0000256" key="9">
    <source>
        <dbReference type="PROSITE-ProRule" id="PRU00023"/>
    </source>
</evidence>
<gene>
    <name evidence="16" type="ORF">QTG54_014014</name>
</gene>
<evidence type="ECO:0000259" key="15">
    <source>
        <dbReference type="PROSITE" id="PS51456"/>
    </source>
</evidence>
<feature type="compositionally biased region" description="Low complexity" evidence="13">
    <location>
        <begin position="679"/>
        <end position="690"/>
    </location>
</feature>
<accession>A0AAD8XXS6</accession>
<keyword evidence="2 11" id="KW-0547">Nucleotide-binding</keyword>
<dbReference type="Pfam" id="PF12796">
    <property type="entry name" value="Ank_2"/>
    <property type="match status" value="3"/>
</dbReference>
<feature type="region of interest" description="Disordered" evidence="13">
    <location>
        <begin position="526"/>
        <end position="557"/>
    </location>
</feature>
<feature type="binding site" evidence="11">
    <location>
        <begin position="893"/>
        <end position="900"/>
    </location>
    <ligand>
        <name>ATP</name>
        <dbReference type="ChEBI" id="CHEBI:30616"/>
    </ligand>
</feature>
<dbReference type="GO" id="GO:0005737">
    <property type="term" value="C:cytoplasm"/>
    <property type="evidence" value="ECO:0007669"/>
    <property type="project" value="TreeGrafter"/>
</dbReference>
<feature type="repeat" description="ANK" evidence="9">
    <location>
        <begin position="1826"/>
        <end position="1858"/>
    </location>
</feature>
<dbReference type="GO" id="GO:0007015">
    <property type="term" value="P:actin filament organization"/>
    <property type="evidence" value="ECO:0007669"/>
    <property type="project" value="TreeGrafter"/>
</dbReference>
<dbReference type="PROSITE" id="PS51456">
    <property type="entry name" value="MYOSIN_MOTOR"/>
    <property type="match status" value="1"/>
</dbReference>
<feature type="compositionally biased region" description="Polar residues" evidence="13">
    <location>
        <begin position="646"/>
        <end position="655"/>
    </location>
</feature>
<keyword evidence="9" id="KW-0040">ANK repeat</keyword>
<dbReference type="PROSITE" id="PS50297">
    <property type="entry name" value="ANK_REP_REGION"/>
    <property type="match status" value="4"/>
</dbReference>
<feature type="domain" description="Myosin motor" evidence="15">
    <location>
        <begin position="782"/>
        <end position="1549"/>
    </location>
</feature>
<dbReference type="Gene3D" id="6.20.240.20">
    <property type="match status" value="1"/>
</dbReference>
<feature type="compositionally biased region" description="Low complexity" evidence="13">
    <location>
        <begin position="481"/>
        <end position="508"/>
    </location>
</feature>
<feature type="compositionally biased region" description="Polar residues" evidence="13">
    <location>
        <begin position="436"/>
        <end position="447"/>
    </location>
</feature>
<feature type="region of interest" description="Disordered" evidence="13">
    <location>
        <begin position="394"/>
        <end position="514"/>
    </location>
</feature>
<feature type="region of interest" description="Disordered" evidence="13">
    <location>
        <begin position="205"/>
        <end position="229"/>
    </location>
</feature>
<keyword evidence="1" id="KW-0479">Metal-binding</keyword>
<evidence type="ECO:0000256" key="7">
    <source>
        <dbReference type="ARBA" id="ARBA00023175"/>
    </source>
</evidence>
<dbReference type="Gene3D" id="1.10.10.820">
    <property type="match status" value="1"/>
</dbReference>
<feature type="compositionally biased region" description="Polar residues" evidence="13">
    <location>
        <begin position="336"/>
        <end position="357"/>
    </location>
</feature>
<dbReference type="InterPro" id="IPR036961">
    <property type="entry name" value="Kinesin_motor_dom_sf"/>
</dbReference>